<reference evidence="3" key="1">
    <citation type="submission" date="2024-05" db="EMBL/GenBank/DDBJ databases">
        <title>30 novel species of actinomycetes from the DSMZ collection.</title>
        <authorList>
            <person name="Nouioui I."/>
        </authorList>
    </citation>
    <scope>NUCLEOTIDE SEQUENCE</scope>
    <source>
        <strain evidence="3">DSM 41527</strain>
    </source>
</reference>
<evidence type="ECO:0000313" key="4">
    <source>
        <dbReference type="Proteomes" id="UP001180551"/>
    </source>
</evidence>
<dbReference type="Gene3D" id="3.40.640.10">
    <property type="entry name" value="Type I PLP-dependent aspartate aminotransferase-like (Major domain)"/>
    <property type="match status" value="1"/>
</dbReference>
<feature type="compositionally biased region" description="Pro residues" evidence="2">
    <location>
        <begin position="1"/>
        <end position="10"/>
    </location>
</feature>
<organism evidence="3 4">
    <name type="scientific">Streptomyces mooreae</name>
    <dbReference type="NCBI Taxonomy" id="3075523"/>
    <lineage>
        <taxon>Bacteria</taxon>
        <taxon>Bacillati</taxon>
        <taxon>Actinomycetota</taxon>
        <taxon>Actinomycetes</taxon>
        <taxon>Kitasatosporales</taxon>
        <taxon>Streptomycetaceae</taxon>
        <taxon>Streptomyces</taxon>
    </lineage>
</organism>
<feature type="region of interest" description="Disordered" evidence="2">
    <location>
        <begin position="1"/>
        <end position="26"/>
    </location>
</feature>
<comment type="caution">
    <text evidence="3">The sequence shown here is derived from an EMBL/GenBank/DDBJ whole genome shotgun (WGS) entry which is preliminary data.</text>
</comment>
<dbReference type="InterPro" id="IPR015421">
    <property type="entry name" value="PyrdxlP-dep_Trfase_major"/>
</dbReference>
<dbReference type="EMBL" id="JAVRFE010000019">
    <property type="protein sequence ID" value="MDT0457357.1"/>
    <property type="molecule type" value="Genomic_DNA"/>
</dbReference>
<accession>A0ABU2T8V0</accession>
<dbReference type="Proteomes" id="UP001180551">
    <property type="component" value="Unassembled WGS sequence"/>
</dbReference>
<evidence type="ECO:0000313" key="3">
    <source>
        <dbReference type="EMBL" id="MDT0457357.1"/>
    </source>
</evidence>
<evidence type="ECO:0000256" key="1">
    <source>
        <dbReference type="ARBA" id="ARBA00003788"/>
    </source>
</evidence>
<dbReference type="InterPro" id="IPR020581">
    <property type="entry name" value="GDC_P"/>
</dbReference>
<gene>
    <name evidence="3" type="ORF">RM550_16690</name>
</gene>
<dbReference type="PANTHER" id="PTHR11773:SF1">
    <property type="entry name" value="GLYCINE DEHYDROGENASE (DECARBOXYLATING), MITOCHONDRIAL"/>
    <property type="match status" value="1"/>
</dbReference>
<sequence length="123" mass="13312">MLHPDSPPDVPSHRSLAAPASDARTGAELRARLHVHHRFRMPHRVGGPGAGPMAVREHLVPYLRAHPLHPDPAPREGAGRNTAAHPLTTAGRNNCRPLVRRIDGAHGDRDPVCSRLPIDACES</sequence>
<evidence type="ECO:0000256" key="2">
    <source>
        <dbReference type="SAM" id="MobiDB-lite"/>
    </source>
</evidence>
<name>A0ABU2T8V0_9ACTN</name>
<feature type="compositionally biased region" description="Basic and acidic residues" evidence="2">
    <location>
        <begin position="68"/>
        <end position="78"/>
    </location>
</feature>
<proteinExistence type="predicted"/>
<dbReference type="RefSeq" id="WP_311624501.1">
    <property type="nucleotide sequence ID" value="NZ_JAVRFE010000019.1"/>
</dbReference>
<protein>
    <submittedName>
        <fullName evidence="3">Uncharacterized protein</fullName>
    </submittedName>
</protein>
<comment type="function">
    <text evidence="1">The glycine cleavage system catalyzes the degradation of glycine. The P protein binds the alpha-amino group of glycine through its pyridoxal phosphate cofactor; CO(2) is released and the remaining methylamine moiety is then transferred to the lipoamide cofactor of the H protein.</text>
</comment>
<keyword evidence="4" id="KW-1185">Reference proteome</keyword>
<feature type="region of interest" description="Disordered" evidence="2">
    <location>
        <begin position="65"/>
        <end position="92"/>
    </location>
</feature>
<dbReference type="PANTHER" id="PTHR11773">
    <property type="entry name" value="GLYCINE DEHYDROGENASE, DECARBOXYLATING"/>
    <property type="match status" value="1"/>
</dbReference>